<keyword evidence="8 12" id="KW-0472">Membrane</keyword>
<dbReference type="RefSeq" id="XP_022092777.1">
    <property type="nucleotide sequence ID" value="XM_022237085.1"/>
</dbReference>
<evidence type="ECO:0000256" key="4">
    <source>
        <dbReference type="ARBA" id="ARBA00022692"/>
    </source>
</evidence>
<keyword evidence="4 11" id="KW-0812">Transmembrane</keyword>
<feature type="transmembrane region" description="Helical" evidence="12">
    <location>
        <begin position="96"/>
        <end position="114"/>
    </location>
</feature>
<gene>
    <name evidence="14" type="primary">LOC110980422</name>
</gene>
<name>A0A8B7YJH9_ACAPL</name>
<dbReference type="OMA" id="SKMVIYF"/>
<evidence type="ECO:0000256" key="12">
    <source>
        <dbReference type="SAM" id="Phobius"/>
    </source>
</evidence>
<keyword evidence="9 11" id="KW-0739">Sodium transport</keyword>
<keyword evidence="10 11" id="KW-0407">Ion channel</keyword>
<evidence type="ECO:0000256" key="3">
    <source>
        <dbReference type="ARBA" id="ARBA00022461"/>
    </source>
</evidence>
<evidence type="ECO:0000256" key="1">
    <source>
        <dbReference type="ARBA" id="ARBA00004141"/>
    </source>
</evidence>
<keyword evidence="7 11" id="KW-0406">Ion transport</keyword>
<evidence type="ECO:0000256" key="10">
    <source>
        <dbReference type="ARBA" id="ARBA00023303"/>
    </source>
</evidence>
<evidence type="ECO:0000256" key="2">
    <source>
        <dbReference type="ARBA" id="ARBA00022448"/>
    </source>
</evidence>
<dbReference type="Gene3D" id="1.10.287.770">
    <property type="entry name" value="YojJ-like"/>
    <property type="match status" value="1"/>
</dbReference>
<sequence length="518" mass="58067">MLKPSARIQALSSGGAVGPMPGSVEESDFVIADNASRSVDHEETTNRRDLRQTADDPVGLEVRNKRVLLFRDFMSETSLHGIKYVTNSKYHICRRFVWLILFLAAWTGFIILTADHFRTFSEFDTTTSLSYMPVSNLTLPAITICNYNAFKKSAVIESGWESLVPHLLPFLTTTSFPQNEVDVTSPDYENLTFPDWEAEELSTRWGHRIEDMLLECRWKQSFTCGPQDFEMTWTDFGPCFTFNGGDDRQPGGGESPYVANDSTSEEGLWLRLNLEQHEYIATPFDTAGFRILIHSRYDAATFVNPGIIQAAPGFTTIVPLTKRIINAKKYPYVTNCTDGGLKYYATYTPNTCLLECMADAVLEKCGCYMPWMSAPLGGDQEVCDLAIVAACGFDALVGVNCTCNMPCTEEQYMTRVSHTATPAQYAIPKLSAKYNMTAEELRNNIVDLYVYFEDMRVTVIEHKEAYDFAKLTSDIGGALGLLLGASVLTVFEFLDYLAVYHLFGLTLLKNSCQRIMDS</sequence>
<keyword evidence="3 11" id="KW-0894">Sodium channel</keyword>
<dbReference type="PRINTS" id="PR01078">
    <property type="entry name" value="AMINACHANNEL"/>
</dbReference>
<proteinExistence type="inferred from homology"/>
<evidence type="ECO:0000313" key="14">
    <source>
        <dbReference type="RefSeq" id="XP_022092777.1"/>
    </source>
</evidence>
<reference evidence="14" key="1">
    <citation type="submission" date="2025-08" db="UniProtKB">
        <authorList>
            <consortium name="RefSeq"/>
        </authorList>
    </citation>
    <scope>IDENTIFICATION</scope>
</reference>
<dbReference type="InterPro" id="IPR001873">
    <property type="entry name" value="ENaC"/>
</dbReference>
<evidence type="ECO:0000256" key="9">
    <source>
        <dbReference type="ARBA" id="ARBA00023201"/>
    </source>
</evidence>
<dbReference type="KEGG" id="aplc:110980422"/>
<organism evidence="13 14">
    <name type="scientific">Acanthaster planci</name>
    <name type="common">Crown-of-thorns starfish</name>
    <dbReference type="NCBI Taxonomy" id="133434"/>
    <lineage>
        <taxon>Eukaryota</taxon>
        <taxon>Metazoa</taxon>
        <taxon>Echinodermata</taxon>
        <taxon>Eleutherozoa</taxon>
        <taxon>Asterozoa</taxon>
        <taxon>Asteroidea</taxon>
        <taxon>Valvatacea</taxon>
        <taxon>Valvatida</taxon>
        <taxon>Acanthasteridae</taxon>
        <taxon>Acanthaster</taxon>
    </lineage>
</organism>
<evidence type="ECO:0000256" key="5">
    <source>
        <dbReference type="ARBA" id="ARBA00022989"/>
    </source>
</evidence>
<evidence type="ECO:0000256" key="6">
    <source>
        <dbReference type="ARBA" id="ARBA00023053"/>
    </source>
</evidence>
<evidence type="ECO:0000256" key="7">
    <source>
        <dbReference type="ARBA" id="ARBA00023065"/>
    </source>
</evidence>
<dbReference type="Gene3D" id="2.60.470.10">
    <property type="entry name" value="Acid-sensing ion channels like domains"/>
    <property type="match status" value="1"/>
</dbReference>
<keyword evidence="5 12" id="KW-1133">Transmembrane helix</keyword>
<dbReference type="Proteomes" id="UP000694845">
    <property type="component" value="Unplaced"/>
</dbReference>
<evidence type="ECO:0000256" key="11">
    <source>
        <dbReference type="RuleBase" id="RU000679"/>
    </source>
</evidence>
<evidence type="ECO:0000256" key="8">
    <source>
        <dbReference type="ARBA" id="ARBA00023136"/>
    </source>
</evidence>
<dbReference type="AlphaFoldDB" id="A0A8B7YJH9"/>
<dbReference type="Pfam" id="PF00858">
    <property type="entry name" value="ASC"/>
    <property type="match status" value="1"/>
</dbReference>
<dbReference type="PANTHER" id="PTHR11690">
    <property type="entry name" value="AMILORIDE-SENSITIVE SODIUM CHANNEL-RELATED"/>
    <property type="match status" value="1"/>
</dbReference>
<comment type="subcellular location">
    <subcellularLocation>
        <location evidence="1">Membrane</location>
        <topology evidence="1">Multi-pass membrane protein</topology>
    </subcellularLocation>
</comment>
<accession>A0A8B7YJH9</accession>
<comment type="similarity">
    <text evidence="11">Belongs to the amiloride-sensitive sodium channel (TC 1.A.6) family.</text>
</comment>
<keyword evidence="6" id="KW-0915">Sodium</keyword>
<dbReference type="GO" id="GO:0015280">
    <property type="term" value="F:ligand-gated sodium channel activity"/>
    <property type="evidence" value="ECO:0007669"/>
    <property type="project" value="TreeGrafter"/>
</dbReference>
<dbReference type="OrthoDB" id="6502088at2759"/>
<keyword evidence="13" id="KW-1185">Reference proteome</keyword>
<keyword evidence="2 11" id="KW-0813">Transport</keyword>
<protein>
    <submittedName>
        <fullName evidence="14">Acid-sensing ion channel 1-like</fullName>
    </submittedName>
</protein>
<dbReference type="GO" id="GO:0005886">
    <property type="term" value="C:plasma membrane"/>
    <property type="evidence" value="ECO:0007669"/>
    <property type="project" value="TreeGrafter"/>
</dbReference>
<evidence type="ECO:0000313" key="13">
    <source>
        <dbReference type="Proteomes" id="UP000694845"/>
    </source>
</evidence>
<dbReference type="GeneID" id="110980422"/>